<protein>
    <submittedName>
        <fullName evidence="1">Uncharacterized protein</fullName>
    </submittedName>
</protein>
<dbReference type="AlphaFoldDB" id="A0AAD5WKW7"/>
<dbReference type="Proteomes" id="UP001196413">
    <property type="component" value="Unassembled WGS sequence"/>
</dbReference>
<dbReference type="EMBL" id="JAHQIW010007310">
    <property type="protein sequence ID" value="KAJ1373566.1"/>
    <property type="molecule type" value="Genomic_DNA"/>
</dbReference>
<comment type="caution">
    <text evidence="1">The sequence shown here is derived from an EMBL/GenBank/DDBJ whole genome shotgun (WGS) entry which is preliminary data.</text>
</comment>
<gene>
    <name evidence="1" type="ORF">KIN20_036002</name>
</gene>
<reference evidence="1" key="1">
    <citation type="submission" date="2021-06" db="EMBL/GenBank/DDBJ databases">
        <title>Parelaphostrongylus tenuis whole genome reference sequence.</title>
        <authorList>
            <person name="Garwood T.J."/>
            <person name="Larsen P.A."/>
            <person name="Fountain-Jones N.M."/>
            <person name="Garbe J.R."/>
            <person name="Macchietto M.G."/>
            <person name="Kania S.A."/>
            <person name="Gerhold R.W."/>
            <person name="Richards J.E."/>
            <person name="Wolf T.M."/>
        </authorList>
    </citation>
    <scope>NUCLEOTIDE SEQUENCE</scope>
    <source>
        <strain evidence="1">MNPRO001-30</strain>
        <tissue evidence="1">Meninges</tissue>
    </source>
</reference>
<evidence type="ECO:0000313" key="2">
    <source>
        <dbReference type="Proteomes" id="UP001196413"/>
    </source>
</evidence>
<keyword evidence="2" id="KW-1185">Reference proteome</keyword>
<name>A0AAD5WKW7_PARTN</name>
<evidence type="ECO:0000313" key="1">
    <source>
        <dbReference type="EMBL" id="KAJ1373566.1"/>
    </source>
</evidence>
<organism evidence="1 2">
    <name type="scientific">Parelaphostrongylus tenuis</name>
    <name type="common">Meningeal worm</name>
    <dbReference type="NCBI Taxonomy" id="148309"/>
    <lineage>
        <taxon>Eukaryota</taxon>
        <taxon>Metazoa</taxon>
        <taxon>Ecdysozoa</taxon>
        <taxon>Nematoda</taxon>
        <taxon>Chromadorea</taxon>
        <taxon>Rhabditida</taxon>
        <taxon>Rhabditina</taxon>
        <taxon>Rhabditomorpha</taxon>
        <taxon>Strongyloidea</taxon>
        <taxon>Metastrongylidae</taxon>
        <taxon>Parelaphostrongylus</taxon>
    </lineage>
</organism>
<sequence>MKESDAIMPYPVEYQRSTQQSNPFIRMDPQLRYTGMERIISYHCDLVAFRWEQKDIGSD</sequence>
<proteinExistence type="predicted"/>
<accession>A0AAD5WKW7</accession>